<name>A0A150GEF8_GONPE</name>
<comment type="caution">
    <text evidence="16">The sequence shown here is derived from an EMBL/GenBank/DDBJ whole genome shotgun (WGS) entry which is preliminary data.</text>
</comment>
<evidence type="ECO:0000256" key="5">
    <source>
        <dbReference type="ARBA" id="ARBA00022692"/>
    </source>
</evidence>
<evidence type="ECO:0000256" key="8">
    <source>
        <dbReference type="ARBA" id="ARBA00022842"/>
    </source>
</evidence>
<feature type="compositionally biased region" description="Low complexity" evidence="13">
    <location>
        <begin position="78"/>
        <end position="90"/>
    </location>
</feature>
<gene>
    <name evidence="16" type="ORF">GPECTOR_29g18</name>
</gene>
<evidence type="ECO:0000256" key="6">
    <source>
        <dbReference type="ARBA" id="ARBA00022723"/>
    </source>
</evidence>
<evidence type="ECO:0000256" key="11">
    <source>
        <dbReference type="ARBA" id="ARBA00023098"/>
    </source>
</evidence>
<dbReference type="OrthoDB" id="387657at2759"/>
<dbReference type="GO" id="GO:0004767">
    <property type="term" value="F:sphingomyelin phosphodiesterase activity"/>
    <property type="evidence" value="ECO:0007669"/>
    <property type="project" value="InterPro"/>
</dbReference>
<keyword evidence="12 14" id="KW-0472">Membrane</keyword>
<evidence type="ECO:0000256" key="4">
    <source>
        <dbReference type="ARBA" id="ARBA00006335"/>
    </source>
</evidence>
<keyword evidence="11" id="KW-0443">Lipid metabolism</keyword>
<feature type="region of interest" description="Disordered" evidence="13">
    <location>
        <begin position="359"/>
        <end position="380"/>
    </location>
</feature>
<proteinExistence type="inferred from homology"/>
<comment type="pathway">
    <text evidence="2">Lipid metabolism; sphingolipid metabolism.</text>
</comment>
<comment type="similarity">
    <text evidence="4">Belongs to the neutral sphingomyelinase family.</text>
</comment>
<evidence type="ECO:0000313" key="16">
    <source>
        <dbReference type="EMBL" id="KXZ48237.1"/>
    </source>
</evidence>
<keyword evidence="10 14" id="KW-1133">Transmembrane helix</keyword>
<feature type="compositionally biased region" description="Low complexity" evidence="13">
    <location>
        <begin position="235"/>
        <end position="246"/>
    </location>
</feature>
<dbReference type="PANTHER" id="PTHR16320">
    <property type="entry name" value="SPHINGOMYELINASE FAMILY MEMBER"/>
    <property type="match status" value="1"/>
</dbReference>
<organism evidence="16 17">
    <name type="scientific">Gonium pectorale</name>
    <name type="common">Green alga</name>
    <dbReference type="NCBI Taxonomy" id="33097"/>
    <lineage>
        <taxon>Eukaryota</taxon>
        <taxon>Viridiplantae</taxon>
        <taxon>Chlorophyta</taxon>
        <taxon>core chlorophytes</taxon>
        <taxon>Chlorophyceae</taxon>
        <taxon>CS clade</taxon>
        <taxon>Chlamydomonadales</taxon>
        <taxon>Volvocaceae</taxon>
        <taxon>Gonium</taxon>
    </lineage>
</organism>
<dbReference type="InterPro" id="IPR005135">
    <property type="entry name" value="Endo/exonuclease/phosphatase"/>
</dbReference>
<evidence type="ECO:0000256" key="13">
    <source>
        <dbReference type="SAM" id="MobiDB-lite"/>
    </source>
</evidence>
<keyword evidence="7" id="KW-0378">Hydrolase</keyword>
<reference evidence="17" key="1">
    <citation type="journal article" date="2016" name="Nat. Commun.">
        <title>The Gonium pectorale genome demonstrates co-option of cell cycle regulation during the evolution of multicellularity.</title>
        <authorList>
            <person name="Hanschen E.R."/>
            <person name="Marriage T.N."/>
            <person name="Ferris P.J."/>
            <person name="Hamaji T."/>
            <person name="Toyoda A."/>
            <person name="Fujiyama A."/>
            <person name="Neme R."/>
            <person name="Noguchi H."/>
            <person name="Minakuchi Y."/>
            <person name="Suzuki M."/>
            <person name="Kawai-Toyooka H."/>
            <person name="Smith D.R."/>
            <person name="Sparks H."/>
            <person name="Anderson J."/>
            <person name="Bakaric R."/>
            <person name="Luria V."/>
            <person name="Karger A."/>
            <person name="Kirschner M.W."/>
            <person name="Durand P.M."/>
            <person name="Michod R.E."/>
            <person name="Nozaki H."/>
            <person name="Olson B.J."/>
        </authorList>
    </citation>
    <scope>NUCLEOTIDE SEQUENCE [LARGE SCALE GENOMIC DNA]</scope>
    <source>
        <strain evidence="17">NIES-2863</strain>
    </source>
</reference>
<comment type="subcellular location">
    <subcellularLocation>
        <location evidence="1">Membrane</location>
        <topology evidence="1">Multi-pass membrane protein</topology>
    </subcellularLocation>
</comment>
<dbReference type="PANTHER" id="PTHR16320:SF24">
    <property type="entry name" value="PHOSPHODIESTERASE, PUTATIVE-RELATED"/>
    <property type="match status" value="1"/>
</dbReference>
<evidence type="ECO:0000256" key="7">
    <source>
        <dbReference type="ARBA" id="ARBA00022801"/>
    </source>
</evidence>
<keyword evidence="6" id="KW-0479">Metal-binding</keyword>
<dbReference type="InterPro" id="IPR038772">
    <property type="entry name" value="Sph/SMPD2-like"/>
</dbReference>
<evidence type="ECO:0000259" key="15">
    <source>
        <dbReference type="Pfam" id="PF03372"/>
    </source>
</evidence>
<dbReference type="AlphaFoldDB" id="A0A150GEF8"/>
<protein>
    <recommendedName>
        <fullName evidence="15">Endonuclease/exonuclease/phosphatase domain-containing protein</fullName>
    </recommendedName>
</protein>
<keyword evidence="5 14" id="KW-0812">Transmembrane</keyword>
<evidence type="ECO:0000256" key="1">
    <source>
        <dbReference type="ARBA" id="ARBA00004141"/>
    </source>
</evidence>
<evidence type="ECO:0000256" key="9">
    <source>
        <dbReference type="ARBA" id="ARBA00022919"/>
    </source>
</evidence>
<evidence type="ECO:0000256" key="2">
    <source>
        <dbReference type="ARBA" id="ARBA00004760"/>
    </source>
</evidence>
<dbReference type="Pfam" id="PF03372">
    <property type="entry name" value="Exo_endo_phos"/>
    <property type="match status" value="1"/>
</dbReference>
<keyword evidence="8" id="KW-0460">Magnesium</keyword>
<dbReference type="Proteomes" id="UP000075714">
    <property type="component" value="Unassembled WGS sequence"/>
</dbReference>
<dbReference type="EMBL" id="LSYV01000030">
    <property type="protein sequence ID" value="KXZ48237.1"/>
    <property type="molecule type" value="Genomic_DNA"/>
</dbReference>
<dbReference type="SUPFAM" id="SSF56219">
    <property type="entry name" value="DNase I-like"/>
    <property type="match status" value="1"/>
</dbReference>
<evidence type="ECO:0000256" key="3">
    <source>
        <dbReference type="ARBA" id="ARBA00004991"/>
    </source>
</evidence>
<feature type="compositionally biased region" description="Gly residues" evidence="13">
    <location>
        <begin position="361"/>
        <end position="371"/>
    </location>
</feature>
<dbReference type="GO" id="GO:0006665">
    <property type="term" value="P:sphingolipid metabolic process"/>
    <property type="evidence" value="ECO:0007669"/>
    <property type="project" value="UniProtKB-KW"/>
</dbReference>
<accession>A0A150GEF8</accession>
<sequence length="380" mass="39348">MHFRSGVFGSGLLTLSRHPITEAAFHQYTCAGDPASIHCGDYLAAKGVGWTRLSTPSGPLDVFNTHLHANYSHKYDKPQGQGPQGAAEEGVPPPAVDDFAAFRMAQVLELARFVNSVSGRGGSLGAVLGGDLNAAPHTLEAAVLRSLLPQLRDSWLEGREGSSGDPGHTCKAADNSFQPRRQVPERIDYVLTSLKVSGCQLALKRTPDGYSFSDHFAVHTRLTLPDAPLPPPPASASSPLTAPASDGNPSRRAALLSSAHGVVAEGAKRAVQASAGHISFALIMIMQAAFMCVFEPVMTTMGHTINPIMRLLIPAAAALLALGAGLMALVGFVADAGQARSLQQAQQQLAVALEGARGAEAAGGGGAGTAGSKGTASKRR</sequence>
<keyword evidence="9" id="KW-0746">Sphingolipid metabolism</keyword>
<evidence type="ECO:0000256" key="14">
    <source>
        <dbReference type="SAM" id="Phobius"/>
    </source>
</evidence>
<dbReference type="GO" id="GO:0016020">
    <property type="term" value="C:membrane"/>
    <property type="evidence" value="ECO:0007669"/>
    <property type="project" value="UniProtKB-SubCell"/>
</dbReference>
<dbReference type="Gene3D" id="3.60.10.10">
    <property type="entry name" value="Endonuclease/exonuclease/phosphatase"/>
    <property type="match status" value="1"/>
</dbReference>
<evidence type="ECO:0000256" key="12">
    <source>
        <dbReference type="ARBA" id="ARBA00023136"/>
    </source>
</evidence>
<dbReference type="GO" id="GO:0046872">
    <property type="term" value="F:metal ion binding"/>
    <property type="evidence" value="ECO:0007669"/>
    <property type="project" value="UniProtKB-KW"/>
</dbReference>
<dbReference type="InterPro" id="IPR036691">
    <property type="entry name" value="Endo/exonu/phosph_ase_sf"/>
</dbReference>
<evidence type="ECO:0000313" key="17">
    <source>
        <dbReference type="Proteomes" id="UP000075714"/>
    </source>
</evidence>
<feature type="transmembrane region" description="Helical" evidence="14">
    <location>
        <begin position="278"/>
        <end position="299"/>
    </location>
</feature>
<feature type="region of interest" description="Disordered" evidence="13">
    <location>
        <begin position="224"/>
        <end position="251"/>
    </location>
</feature>
<comment type="pathway">
    <text evidence="3">Sphingolipid metabolism.</text>
</comment>
<keyword evidence="17" id="KW-1185">Reference proteome</keyword>
<feature type="transmembrane region" description="Helical" evidence="14">
    <location>
        <begin position="311"/>
        <end position="334"/>
    </location>
</feature>
<evidence type="ECO:0000256" key="10">
    <source>
        <dbReference type="ARBA" id="ARBA00022989"/>
    </source>
</evidence>
<feature type="domain" description="Endonuclease/exonuclease/phosphatase" evidence="15">
    <location>
        <begin position="9"/>
        <end position="215"/>
    </location>
</feature>
<dbReference type="STRING" id="33097.A0A150GEF8"/>
<feature type="region of interest" description="Disordered" evidence="13">
    <location>
        <begin position="73"/>
        <end position="92"/>
    </location>
</feature>